<feature type="compositionally biased region" description="Basic and acidic residues" evidence="1">
    <location>
        <begin position="13"/>
        <end position="26"/>
    </location>
</feature>
<sequence length="83" mass="8866">ITKKAIRTSSILIKDHPPDKKPKSDKTSLSSNEFDPTEALVVEKSGNSSVLAEGKPESCGKTFHGPIAGVTALRSWCEVANTK</sequence>
<evidence type="ECO:0000256" key="1">
    <source>
        <dbReference type="SAM" id="MobiDB-lite"/>
    </source>
</evidence>
<proteinExistence type="predicted"/>
<comment type="caution">
    <text evidence="2">The sequence shown here is derived from an EMBL/GenBank/DDBJ whole genome shotgun (WGS) entry which is preliminary data.</text>
</comment>
<dbReference type="EMBL" id="JAHRIQ010061610">
    <property type="protein sequence ID" value="MEQ2241668.1"/>
    <property type="molecule type" value="Genomic_DNA"/>
</dbReference>
<reference evidence="2 3" key="1">
    <citation type="submission" date="2021-06" db="EMBL/GenBank/DDBJ databases">
        <authorList>
            <person name="Palmer J.M."/>
        </authorList>
    </citation>
    <scope>NUCLEOTIDE SEQUENCE [LARGE SCALE GENOMIC DNA]</scope>
    <source>
        <strain evidence="3">if_2019</strain>
        <tissue evidence="2">Muscle</tissue>
    </source>
</reference>
<organism evidence="2 3">
    <name type="scientific">Ilyodon furcidens</name>
    <name type="common">goldbreast splitfin</name>
    <dbReference type="NCBI Taxonomy" id="33524"/>
    <lineage>
        <taxon>Eukaryota</taxon>
        <taxon>Metazoa</taxon>
        <taxon>Chordata</taxon>
        <taxon>Craniata</taxon>
        <taxon>Vertebrata</taxon>
        <taxon>Euteleostomi</taxon>
        <taxon>Actinopterygii</taxon>
        <taxon>Neopterygii</taxon>
        <taxon>Teleostei</taxon>
        <taxon>Neoteleostei</taxon>
        <taxon>Acanthomorphata</taxon>
        <taxon>Ovalentaria</taxon>
        <taxon>Atherinomorphae</taxon>
        <taxon>Cyprinodontiformes</taxon>
        <taxon>Goodeidae</taxon>
        <taxon>Ilyodon</taxon>
    </lineage>
</organism>
<evidence type="ECO:0000313" key="3">
    <source>
        <dbReference type="Proteomes" id="UP001482620"/>
    </source>
</evidence>
<protein>
    <submittedName>
        <fullName evidence="2">Uncharacterized protein</fullName>
    </submittedName>
</protein>
<evidence type="ECO:0000313" key="2">
    <source>
        <dbReference type="EMBL" id="MEQ2241668.1"/>
    </source>
</evidence>
<keyword evidence="3" id="KW-1185">Reference proteome</keyword>
<accession>A0ABV0U8Z1</accession>
<gene>
    <name evidence="2" type="ORF">ILYODFUR_027694</name>
</gene>
<feature type="region of interest" description="Disordered" evidence="1">
    <location>
        <begin position="1"/>
        <end position="37"/>
    </location>
</feature>
<feature type="non-terminal residue" evidence="2">
    <location>
        <position position="1"/>
    </location>
</feature>
<name>A0ABV0U8Z1_9TELE</name>
<dbReference type="Proteomes" id="UP001482620">
    <property type="component" value="Unassembled WGS sequence"/>
</dbReference>